<accession>A0ABN9TZI1</accession>
<reference evidence="2" key="1">
    <citation type="submission" date="2023-10" db="EMBL/GenBank/DDBJ databases">
        <authorList>
            <person name="Chen Y."/>
            <person name="Shah S."/>
            <person name="Dougan E. K."/>
            <person name="Thang M."/>
            <person name="Chan C."/>
        </authorList>
    </citation>
    <scope>NUCLEOTIDE SEQUENCE [LARGE SCALE GENOMIC DNA]</scope>
</reference>
<name>A0ABN9TZI1_9DINO</name>
<feature type="non-terminal residue" evidence="2">
    <location>
        <position position="1"/>
    </location>
</feature>
<comment type="caution">
    <text evidence="2">The sequence shown here is derived from an EMBL/GenBank/DDBJ whole genome shotgun (WGS) entry which is preliminary data.</text>
</comment>
<evidence type="ECO:0000256" key="1">
    <source>
        <dbReference type="SAM" id="MobiDB-lite"/>
    </source>
</evidence>
<keyword evidence="3" id="KW-1185">Reference proteome</keyword>
<gene>
    <name evidence="2" type="ORF">PCOR1329_LOCUS43851</name>
</gene>
<evidence type="ECO:0000313" key="3">
    <source>
        <dbReference type="Proteomes" id="UP001189429"/>
    </source>
</evidence>
<sequence>DYVDPMQSDLLCEIQNITSQVYVGPDRNPAMVQKEMFCKTIKRIQVDSYPNRVFYVAEDRPIPKDIFFSAEYREFLGPAIDAADAGHPPQAIARLRLKTAKCVLAPVGSPLTDILEAKIKNWLVNNIPDWNGFEAAPAAMHLGLWIGPGASSEPWATRQLKHFLVHVGVARASSEIACRTRNRQCIAVLSYPAQRLHLPPTFQEKKCTHFSQIFHMPHSRLKHADWIQLEKWRGPKLTSTQALSPASLMRAGLFTFNAWQPAMQELAESTDACLSLPAIARGKLSADFWKGIAPHKMGSLALWHNIESYVTGPHSHTICSLFELVFLGLGKPLPTDPLHACTTQMCELLGARLEVEQPLPQLAILLCEPSATETTTGPTKVDPAALLEQLASLPQFTKEVNTLRQAQERHKESQVVQVSPQEFYTMSAKELKWEADALERASKAELEAEHKLEVAREATKCLALEHARAKKEHADAVTRVAAEANIHHVPQGYTSDGKRAVFAVDDTLFQDIGASDEEEQRVLRALEATIKEKCDQDQRGEAKRTEQSNEDSPELLAAAEADRAAALEPERKRIANNAKACGKGPNEKTLVRLASFLSMVKEPWLVIFDWNTHPSEWATTSWLERLGAQVIIPSNGEVTCNRGRGTLIDYAIAKRGIPTAMKLSIAPEVTLKTHAGLAQEVKDSGEESAPSNIDHEAWEQARMLEKTQAPFLEEKREPVPHFLPDRDMPARGRLAPSYADWATTPEEATIITHKLEQQEADMVRGRAKGYACRWERTRATPDRLHLRDPVAEWWNICSTLIKRAGVLRQSQRISGLQVVFSKIENLMGINNITDMLAIFHNEGKFKCWLGMVTMISGESEFPAVGDSHVEDYSRSNPQERELITAEQIYEATASMNAKKSKGIDVMGPVEVQRLPRAGPGRRLTTSLAMVYGNKDPAKSLKMWLKMRCPGSCAGSGDWALNVVVTTGGQWPRERLLQ</sequence>
<protein>
    <submittedName>
        <fullName evidence="2">Uncharacterized protein</fullName>
    </submittedName>
</protein>
<feature type="region of interest" description="Disordered" evidence="1">
    <location>
        <begin position="534"/>
        <end position="554"/>
    </location>
</feature>
<organism evidence="2 3">
    <name type="scientific">Prorocentrum cordatum</name>
    <dbReference type="NCBI Taxonomy" id="2364126"/>
    <lineage>
        <taxon>Eukaryota</taxon>
        <taxon>Sar</taxon>
        <taxon>Alveolata</taxon>
        <taxon>Dinophyceae</taxon>
        <taxon>Prorocentrales</taxon>
        <taxon>Prorocentraceae</taxon>
        <taxon>Prorocentrum</taxon>
    </lineage>
</organism>
<feature type="non-terminal residue" evidence="2">
    <location>
        <position position="977"/>
    </location>
</feature>
<dbReference type="Proteomes" id="UP001189429">
    <property type="component" value="Unassembled WGS sequence"/>
</dbReference>
<feature type="compositionally biased region" description="Basic and acidic residues" evidence="1">
    <location>
        <begin position="534"/>
        <end position="547"/>
    </location>
</feature>
<proteinExistence type="predicted"/>
<dbReference type="EMBL" id="CAUYUJ010015271">
    <property type="protein sequence ID" value="CAK0851793.1"/>
    <property type="molecule type" value="Genomic_DNA"/>
</dbReference>
<evidence type="ECO:0000313" key="2">
    <source>
        <dbReference type="EMBL" id="CAK0851793.1"/>
    </source>
</evidence>